<keyword evidence="15" id="KW-1185">Reference proteome</keyword>
<evidence type="ECO:0000256" key="3">
    <source>
        <dbReference type="ARBA" id="ARBA00022475"/>
    </source>
</evidence>
<feature type="transmembrane region" description="Helical" evidence="13">
    <location>
        <begin position="229"/>
        <end position="253"/>
    </location>
</feature>
<protein>
    <recommendedName>
        <fullName evidence="13">Heme A synthase</fullName>
        <shortName evidence="13">HAS</shortName>
        <ecNumber evidence="13">1.17.99.9</ecNumber>
    </recommendedName>
    <alternativeName>
        <fullName evidence="13">Cytochrome aa3-controlling protein</fullName>
    </alternativeName>
</protein>
<dbReference type="InterPro" id="IPR054616">
    <property type="entry name" value="HemA_synt_rhodobact"/>
</dbReference>
<feature type="transmembrane region" description="Helical" evidence="13">
    <location>
        <begin position="152"/>
        <end position="174"/>
    </location>
</feature>
<dbReference type="GO" id="GO:0005886">
    <property type="term" value="C:plasma membrane"/>
    <property type="evidence" value="ECO:0007669"/>
    <property type="project" value="UniProtKB-SubCell"/>
</dbReference>
<evidence type="ECO:0000256" key="11">
    <source>
        <dbReference type="ARBA" id="ARBA00044501"/>
    </source>
</evidence>
<evidence type="ECO:0000256" key="13">
    <source>
        <dbReference type="HAMAP-Rule" id="MF_01665"/>
    </source>
</evidence>
<evidence type="ECO:0000256" key="5">
    <source>
        <dbReference type="ARBA" id="ARBA00022723"/>
    </source>
</evidence>
<sequence>MGLKPKPGSNRSIFEEVGTTEKAVAAPGAIDRGRVDARGAIRLWLKILFVLVAVIIAVGGMTRLTDSGLSITEWAPLSGAVPPLSDADWASEFEAYQQTTEYQQQNAGMSLAQFQYIYWWEWGHRQLGRIIGLVWAVGFIGFWATKRIPTGWVWPLFLVGALIGVQGAVGWWMVHSGLQGERLDVASYRLATHLGMAFAILGVLTWFILKLGRRQADILQARRAGEPGLFQAGTLLMGLAFVQILLGALVAGIDAGRAFPTWPLMGDGFLPPDPFVLSPVWRNFFEDAGLVQFIHRMMGYLLFAVGIAVWLRARRSANTGTRFAYNAVMAMLLIQMVLGIVTVLYSAPLQMAILHQFGAVVLWVLILQGRFLARYPKAQSVRGTIR</sequence>
<evidence type="ECO:0000256" key="9">
    <source>
        <dbReference type="ARBA" id="ARBA00023133"/>
    </source>
</evidence>
<feature type="transmembrane region" description="Helical" evidence="13">
    <location>
        <begin position="353"/>
        <end position="373"/>
    </location>
</feature>
<dbReference type="EC" id="1.17.99.9" evidence="13"/>
<dbReference type="Proteomes" id="UP000201613">
    <property type="component" value="Unassembled WGS sequence"/>
</dbReference>
<evidence type="ECO:0000256" key="2">
    <source>
        <dbReference type="ARBA" id="ARBA00004141"/>
    </source>
</evidence>
<keyword evidence="5 13" id="KW-0479">Metal-binding</keyword>
<keyword evidence="8 13" id="KW-0408">Iron</keyword>
<dbReference type="InterPro" id="IPR023754">
    <property type="entry name" value="HemeA_Synthase_type2"/>
</dbReference>
<dbReference type="Pfam" id="PF02628">
    <property type="entry name" value="COX15-CtaA"/>
    <property type="match status" value="1"/>
</dbReference>
<dbReference type="GO" id="GO:0046872">
    <property type="term" value="F:metal ion binding"/>
    <property type="evidence" value="ECO:0007669"/>
    <property type="project" value="UniProtKB-KW"/>
</dbReference>
<keyword evidence="4 13" id="KW-0812">Transmembrane</keyword>
<keyword evidence="7 13" id="KW-0560">Oxidoreductase</keyword>
<evidence type="ECO:0000256" key="1">
    <source>
        <dbReference type="ARBA" id="ARBA00001970"/>
    </source>
</evidence>
<reference evidence="14 15" key="1">
    <citation type="submission" date="2017-05" db="EMBL/GenBank/DDBJ databases">
        <authorList>
            <person name="Song R."/>
            <person name="Chenine A.L."/>
            <person name="Ruprecht R.M."/>
        </authorList>
    </citation>
    <scope>NUCLEOTIDE SEQUENCE [LARGE SCALE GENOMIC DNA]</scope>
    <source>
        <strain evidence="14 15">CECT 8899</strain>
    </source>
</reference>
<accession>A0A238LEJ5</accession>
<comment type="similarity">
    <text evidence="13">Belongs to the COX15/CtaA family. Type 2 subfamily.</text>
</comment>
<organism evidence="14 15">
    <name type="scientific">Flavimaricola marinus</name>
    <dbReference type="NCBI Taxonomy" id="1819565"/>
    <lineage>
        <taxon>Bacteria</taxon>
        <taxon>Pseudomonadati</taxon>
        <taxon>Pseudomonadota</taxon>
        <taxon>Alphaproteobacteria</taxon>
        <taxon>Rhodobacterales</taxon>
        <taxon>Paracoccaceae</taxon>
        <taxon>Flavimaricola</taxon>
    </lineage>
</organism>
<feature type="transmembrane region" description="Helical" evidence="13">
    <location>
        <begin position="127"/>
        <end position="145"/>
    </location>
</feature>
<comment type="pathway">
    <text evidence="11 13">Porphyrin-containing compound metabolism; heme A biosynthesis; heme A from heme O: step 1/1.</text>
</comment>
<feature type="transmembrane region" description="Helical" evidence="13">
    <location>
        <begin position="186"/>
        <end position="209"/>
    </location>
</feature>
<feature type="transmembrane region" description="Helical" evidence="13">
    <location>
        <begin position="43"/>
        <end position="62"/>
    </location>
</feature>
<keyword evidence="6 13" id="KW-1133">Transmembrane helix</keyword>
<dbReference type="PANTHER" id="PTHR23289">
    <property type="entry name" value="CYTOCHROME C OXIDASE ASSEMBLY PROTEIN COX15"/>
    <property type="match status" value="1"/>
</dbReference>
<dbReference type="EMBL" id="FXZK01000002">
    <property type="protein sequence ID" value="SMY07340.1"/>
    <property type="molecule type" value="Genomic_DNA"/>
</dbReference>
<dbReference type="RefSeq" id="WP_093991549.1">
    <property type="nucleotide sequence ID" value="NZ_FXZK01000002.1"/>
</dbReference>
<comment type="cofactor">
    <cofactor evidence="1 13">
        <name>heme b</name>
        <dbReference type="ChEBI" id="CHEBI:60344"/>
    </cofactor>
</comment>
<dbReference type="GO" id="GO:0006784">
    <property type="term" value="P:heme A biosynthetic process"/>
    <property type="evidence" value="ECO:0007669"/>
    <property type="project" value="UniProtKB-UniRule"/>
</dbReference>
<keyword evidence="3 13" id="KW-1003">Cell membrane</keyword>
<evidence type="ECO:0000256" key="4">
    <source>
        <dbReference type="ARBA" id="ARBA00022692"/>
    </source>
</evidence>
<gene>
    <name evidence="13 14" type="primary">ctaA</name>
    <name evidence="14" type="ORF">LOM8899_01475</name>
</gene>
<evidence type="ECO:0000256" key="6">
    <source>
        <dbReference type="ARBA" id="ARBA00022989"/>
    </source>
</evidence>
<keyword evidence="10 13" id="KW-0472">Membrane</keyword>
<comment type="catalytic activity">
    <reaction evidence="12">
        <text>Fe(II)-heme o + 2 A + H2O = Fe(II)-heme a + 2 AH2</text>
        <dbReference type="Rhea" id="RHEA:63388"/>
        <dbReference type="ChEBI" id="CHEBI:13193"/>
        <dbReference type="ChEBI" id="CHEBI:15377"/>
        <dbReference type="ChEBI" id="CHEBI:17499"/>
        <dbReference type="ChEBI" id="CHEBI:60530"/>
        <dbReference type="ChEBI" id="CHEBI:61715"/>
        <dbReference type="EC" id="1.17.99.9"/>
    </reaction>
    <physiologicalReaction direction="left-to-right" evidence="12">
        <dbReference type="Rhea" id="RHEA:63389"/>
    </physiologicalReaction>
</comment>
<feature type="binding site" description="axial binding residue" evidence="13">
    <location>
        <position position="295"/>
    </location>
    <ligand>
        <name>heme</name>
        <dbReference type="ChEBI" id="CHEBI:30413"/>
    </ligand>
    <ligandPart>
        <name>Fe</name>
        <dbReference type="ChEBI" id="CHEBI:18248"/>
    </ligandPart>
</feature>
<feature type="transmembrane region" description="Helical" evidence="13">
    <location>
        <begin position="323"/>
        <end position="347"/>
    </location>
</feature>
<evidence type="ECO:0000256" key="10">
    <source>
        <dbReference type="ARBA" id="ARBA00023136"/>
    </source>
</evidence>
<evidence type="ECO:0000256" key="7">
    <source>
        <dbReference type="ARBA" id="ARBA00023002"/>
    </source>
</evidence>
<dbReference type="HAMAP" id="MF_01665">
    <property type="entry name" value="HemeA_synth_type2"/>
    <property type="match status" value="1"/>
</dbReference>
<evidence type="ECO:0000256" key="12">
    <source>
        <dbReference type="ARBA" id="ARBA00048044"/>
    </source>
</evidence>
<comment type="subunit">
    <text evidence="13">Interacts with CtaB.</text>
</comment>
<feature type="binding site" description="axial binding residue" evidence="13">
    <location>
        <position position="355"/>
    </location>
    <ligand>
        <name>heme</name>
        <dbReference type="ChEBI" id="CHEBI:30413"/>
    </ligand>
    <ligandPart>
        <name>Fe</name>
        <dbReference type="ChEBI" id="CHEBI:18248"/>
    </ligandPart>
</feature>
<comment type="function">
    <text evidence="13">Catalyzes the conversion of heme O to heme A by two successive hydroxylations of the methyl group at C8. The first hydroxylation forms heme I, the second hydroxylation results in an unstable dihydroxymethyl group, which spontaneously dehydrates, resulting in the formyl group of heme A.</text>
</comment>
<evidence type="ECO:0000313" key="14">
    <source>
        <dbReference type="EMBL" id="SMY07340.1"/>
    </source>
</evidence>
<evidence type="ECO:0000313" key="15">
    <source>
        <dbReference type="Proteomes" id="UP000201613"/>
    </source>
</evidence>
<dbReference type="InterPro" id="IPR003780">
    <property type="entry name" value="COX15/CtaA_fam"/>
</dbReference>
<feature type="transmembrane region" description="Helical" evidence="13">
    <location>
        <begin position="293"/>
        <end position="311"/>
    </location>
</feature>
<comment type="subcellular location">
    <subcellularLocation>
        <location evidence="13">Cell membrane</location>
        <topology evidence="13">Multi-pass membrane protein</topology>
    </subcellularLocation>
    <subcellularLocation>
        <location evidence="2">Membrane</location>
        <topology evidence="2">Multi-pass membrane protein</topology>
    </subcellularLocation>
</comment>
<name>A0A238LEJ5_9RHOB</name>
<proteinExistence type="inferred from homology"/>
<evidence type="ECO:0000256" key="8">
    <source>
        <dbReference type="ARBA" id="ARBA00023004"/>
    </source>
</evidence>
<dbReference type="OrthoDB" id="9793156at2"/>
<keyword evidence="9 13" id="KW-0350">Heme biosynthesis</keyword>
<dbReference type="GO" id="GO:0120547">
    <property type="term" value="F:heme A synthase activity"/>
    <property type="evidence" value="ECO:0007669"/>
    <property type="project" value="UniProtKB-EC"/>
</dbReference>
<dbReference type="AlphaFoldDB" id="A0A238LEJ5"/>
<dbReference type="UniPathway" id="UPA00269">
    <property type="reaction ID" value="UER00713"/>
</dbReference>
<dbReference type="PANTHER" id="PTHR23289:SF2">
    <property type="entry name" value="CYTOCHROME C OXIDASE ASSEMBLY PROTEIN COX15 HOMOLOG"/>
    <property type="match status" value="1"/>
</dbReference>
<dbReference type="NCBIfam" id="NF045570">
    <property type="entry name" value="HemSynCtaAAlphapr"/>
    <property type="match status" value="1"/>
</dbReference>